<comment type="similarity">
    <text evidence="2">Belongs to the GSP J family.</text>
</comment>
<evidence type="ECO:0000256" key="9">
    <source>
        <dbReference type="ARBA" id="ARBA00023136"/>
    </source>
</evidence>
<evidence type="ECO:0000256" key="1">
    <source>
        <dbReference type="ARBA" id="ARBA00004377"/>
    </source>
</evidence>
<keyword evidence="4" id="KW-1003">Cell membrane</keyword>
<keyword evidence="8 10" id="KW-1133">Transmembrane helix</keyword>
<feature type="transmembrane region" description="Helical" evidence="10">
    <location>
        <begin position="12"/>
        <end position="34"/>
    </location>
</feature>
<dbReference type="PANTHER" id="PTHR39583">
    <property type="entry name" value="TYPE II SECRETION SYSTEM PROTEIN J-RELATED"/>
    <property type="match status" value="1"/>
</dbReference>
<evidence type="ECO:0000256" key="2">
    <source>
        <dbReference type="ARBA" id="ARBA00011084"/>
    </source>
</evidence>
<dbReference type="Pfam" id="PF07963">
    <property type="entry name" value="N_methyl"/>
    <property type="match status" value="1"/>
</dbReference>
<keyword evidence="6" id="KW-0997">Cell inner membrane</keyword>
<dbReference type="Proteomes" id="UP000282818">
    <property type="component" value="Unassembled WGS sequence"/>
</dbReference>
<evidence type="ECO:0000256" key="8">
    <source>
        <dbReference type="ARBA" id="ARBA00022989"/>
    </source>
</evidence>
<dbReference type="PROSITE" id="PS00409">
    <property type="entry name" value="PROKAR_NTER_METHYL"/>
    <property type="match status" value="1"/>
</dbReference>
<dbReference type="EMBL" id="SACQ01000002">
    <property type="protein sequence ID" value="RVU31675.1"/>
    <property type="molecule type" value="Genomic_DNA"/>
</dbReference>
<proteinExistence type="inferred from homology"/>
<dbReference type="GO" id="GO:0015628">
    <property type="term" value="P:protein secretion by the type II secretion system"/>
    <property type="evidence" value="ECO:0007669"/>
    <property type="project" value="InterPro"/>
</dbReference>
<comment type="subcellular location">
    <subcellularLocation>
        <location evidence="1">Cell inner membrane</location>
        <topology evidence="1">Single-pass membrane protein</topology>
    </subcellularLocation>
</comment>
<dbReference type="Gene3D" id="3.10.610.10">
    <property type="entry name" value="GSPII I/J protein-like"/>
    <property type="match status" value="1"/>
</dbReference>
<protein>
    <recommendedName>
        <fullName evidence="3">Type II secretion system protein J</fullName>
    </recommendedName>
</protein>
<evidence type="ECO:0000256" key="4">
    <source>
        <dbReference type="ARBA" id="ARBA00022475"/>
    </source>
</evidence>
<dbReference type="AlphaFoldDB" id="A0A437QB36"/>
<dbReference type="GO" id="GO:0015627">
    <property type="term" value="C:type II protein secretion system complex"/>
    <property type="evidence" value="ECO:0007669"/>
    <property type="project" value="InterPro"/>
</dbReference>
<reference evidence="11 12" key="1">
    <citation type="submission" date="2019-01" db="EMBL/GenBank/DDBJ databases">
        <authorList>
            <person name="Chen W.-M."/>
        </authorList>
    </citation>
    <scope>NUCLEOTIDE SEQUENCE [LARGE SCALE GENOMIC DNA]</scope>
    <source>
        <strain evidence="11 12">HPM-16</strain>
    </source>
</reference>
<evidence type="ECO:0000256" key="3">
    <source>
        <dbReference type="ARBA" id="ARBA00021539"/>
    </source>
</evidence>
<dbReference type="GO" id="GO:0005886">
    <property type="term" value="C:plasma membrane"/>
    <property type="evidence" value="ECO:0007669"/>
    <property type="project" value="UniProtKB-SubCell"/>
</dbReference>
<evidence type="ECO:0000313" key="12">
    <source>
        <dbReference type="Proteomes" id="UP000282818"/>
    </source>
</evidence>
<dbReference type="NCBIfam" id="TIGR01711">
    <property type="entry name" value="gspJ"/>
    <property type="match status" value="1"/>
</dbReference>
<dbReference type="NCBIfam" id="TIGR02532">
    <property type="entry name" value="IV_pilin_GFxxxE"/>
    <property type="match status" value="1"/>
</dbReference>
<dbReference type="InterPro" id="IPR010055">
    <property type="entry name" value="T2SS_protein-GspJ"/>
</dbReference>
<dbReference type="PANTHER" id="PTHR39583:SF2">
    <property type="entry name" value="TYPE II SECRETION SYSTEM PROTEIN J"/>
    <property type="match status" value="1"/>
</dbReference>
<dbReference type="InterPro" id="IPR012902">
    <property type="entry name" value="N_methyl_site"/>
</dbReference>
<organism evidence="11 12">
    <name type="scientific">Neptunomonas marina</name>
    <dbReference type="NCBI Taxonomy" id="1815562"/>
    <lineage>
        <taxon>Bacteria</taxon>
        <taxon>Pseudomonadati</taxon>
        <taxon>Pseudomonadota</taxon>
        <taxon>Gammaproteobacteria</taxon>
        <taxon>Oceanospirillales</taxon>
        <taxon>Oceanospirillaceae</taxon>
        <taxon>Neptunomonas</taxon>
    </lineage>
</organism>
<name>A0A437QB36_9GAMM</name>
<comment type="caution">
    <text evidence="11">The sequence shown here is derived from an EMBL/GenBank/DDBJ whole genome shotgun (WGS) entry which is preliminary data.</text>
</comment>
<evidence type="ECO:0000313" key="11">
    <source>
        <dbReference type="EMBL" id="RVU31675.1"/>
    </source>
</evidence>
<dbReference type="SUPFAM" id="SSF54523">
    <property type="entry name" value="Pili subunits"/>
    <property type="match status" value="1"/>
</dbReference>
<keyword evidence="7 10" id="KW-0812">Transmembrane</keyword>
<evidence type="ECO:0000256" key="6">
    <source>
        <dbReference type="ARBA" id="ARBA00022519"/>
    </source>
</evidence>
<keyword evidence="9 10" id="KW-0472">Membrane</keyword>
<dbReference type="Pfam" id="PF11612">
    <property type="entry name" value="T2SSJ"/>
    <property type="match status" value="1"/>
</dbReference>
<keyword evidence="5" id="KW-0488">Methylation</keyword>
<accession>A0A437QB36</accession>
<sequence length="192" mass="21516">MTRQRGMTLIELVIAIAITALVGVIASQMLSGMITNNQQLETHTAELAKLQRALTIIQSDLDQIALSDRRLSADITTAERTNIPGLILEFTRFRATPAAGATTDLLERVRYVIETDTLVRYSLPVAQPAQEDGWYRHQLLDSVNRVTPYFLAQRWSEQLTATDNTPLAALRLAFDTERWQTFEVVSMTGARP</sequence>
<evidence type="ECO:0000256" key="7">
    <source>
        <dbReference type="ARBA" id="ARBA00022692"/>
    </source>
</evidence>
<dbReference type="InterPro" id="IPR045584">
    <property type="entry name" value="Pilin-like"/>
</dbReference>
<dbReference type="InterPro" id="IPR051621">
    <property type="entry name" value="T2SS_protein_J"/>
</dbReference>
<evidence type="ECO:0000256" key="10">
    <source>
        <dbReference type="SAM" id="Phobius"/>
    </source>
</evidence>
<gene>
    <name evidence="11" type="primary">gspJ</name>
    <name evidence="11" type="ORF">EOE65_06780</name>
</gene>
<keyword evidence="12" id="KW-1185">Reference proteome</keyword>
<dbReference type="RefSeq" id="WP_127693534.1">
    <property type="nucleotide sequence ID" value="NZ_SACQ01000002.1"/>
</dbReference>
<evidence type="ECO:0000256" key="5">
    <source>
        <dbReference type="ARBA" id="ARBA00022481"/>
    </source>
</evidence>